<keyword evidence="3" id="KW-1185">Reference proteome</keyword>
<feature type="transmembrane region" description="Helical" evidence="1">
    <location>
        <begin position="12"/>
        <end position="35"/>
    </location>
</feature>
<dbReference type="Proteomes" id="UP000295710">
    <property type="component" value="Unassembled WGS sequence"/>
</dbReference>
<name>A0A4R4FBZ2_9FIRM</name>
<sequence length="145" mass="16136">MKKQTSNRSGLLLMEIIIAILFFSVISAICLQLFVKSHTISRDTEELDSAVNQAVSAADIIRGTEDAGTVLREYYPHMKAEDSTLHIYYDKGFQPCTEADAAYYLEIDKGASDSGITEYRLSVAKSGSSSHIYELDIVTYKQLKP</sequence>
<reference evidence="2 3" key="1">
    <citation type="journal article" date="2016" name="Nat. Microbiol.">
        <title>The Mouse Intestinal Bacterial Collection (miBC) provides host-specific insight into cultured diversity and functional potential of the gut microbiota.</title>
        <authorList>
            <person name="Lagkouvardos I."/>
            <person name="Pukall R."/>
            <person name="Abt B."/>
            <person name="Foesel B.U."/>
            <person name="Meier-Kolthoff J.P."/>
            <person name="Kumar N."/>
            <person name="Bresciani A."/>
            <person name="Martinez I."/>
            <person name="Just S."/>
            <person name="Ziegler C."/>
            <person name="Brugiroux S."/>
            <person name="Garzetti D."/>
            <person name="Wenning M."/>
            <person name="Bui T.P."/>
            <person name="Wang J."/>
            <person name="Hugenholtz F."/>
            <person name="Plugge C.M."/>
            <person name="Peterson D.A."/>
            <person name="Hornef M.W."/>
            <person name="Baines J.F."/>
            <person name="Smidt H."/>
            <person name="Walter J."/>
            <person name="Kristiansen K."/>
            <person name="Nielsen H.B."/>
            <person name="Haller D."/>
            <person name="Overmann J."/>
            <person name="Stecher B."/>
            <person name="Clavel T."/>
        </authorList>
    </citation>
    <scope>NUCLEOTIDE SEQUENCE [LARGE SCALE GENOMIC DNA]</scope>
    <source>
        <strain evidence="2 3">DSM 28560</strain>
    </source>
</reference>
<dbReference type="RefSeq" id="WP_132278887.1">
    <property type="nucleotide sequence ID" value="NZ_JAOBST010000034.1"/>
</dbReference>
<comment type="caution">
    <text evidence="2">The sequence shown here is derived from an EMBL/GenBank/DDBJ whole genome shotgun (WGS) entry which is preliminary data.</text>
</comment>
<evidence type="ECO:0000256" key="1">
    <source>
        <dbReference type="SAM" id="Phobius"/>
    </source>
</evidence>
<protein>
    <recommendedName>
        <fullName evidence="4">Type II secretion system protein</fullName>
    </recommendedName>
</protein>
<evidence type="ECO:0000313" key="3">
    <source>
        <dbReference type="Proteomes" id="UP000295710"/>
    </source>
</evidence>
<proteinExistence type="predicted"/>
<keyword evidence="1" id="KW-1133">Transmembrane helix</keyword>
<gene>
    <name evidence="2" type="ORF">E1963_13540</name>
</gene>
<keyword evidence="1" id="KW-0812">Transmembrane</keyword>
<dbReference type="EMBL" id="SMMX01000012">
    <property type="protein sequence ID" value="TDA20987.1"/>
    <property type="molecule type" value="Genomic_DNA"/>
</dbReference>
<evidence type="ECO:0000313" key="2">
    <source>
        <dbReference type="EMBL" id="TDA20987.1"/>
    </source>
</evidence>
<evidence type="ECO:0008006" key="4">
    <source>
        <dbReference type="Google" id="ProtNLM"/>
    </source>
</evidence>
<dbReference type="AlphaFoldDB" id="A0A4R4FBZ2"/>
<organism evidence="2 3">
    <name type="scientific">Extibacter muris</name>
    <dbReference type="NCBI Taxonomy" id="1796622"/>
    <lineage>
        <taxon>Bacteria</taxon>
        <taxon>Bacillati</taxon>
        <taxon>Bacillota</taxon>
        <taxon>Clostridia</taxon>
        <taxon>Lachnospirales</taxon>
        <taxon>Lachnospiraceae</taxon>
        <taxon>Extibacter</taxon>
    </lineage>
</organism>
<accession>A0A4R4FBZ2</accession>
<keyword evidence="1" id="KW-0472">Membrane</keyword>